<dbReference type="OrthoDB" id="9799894at2"/>
<dbReference type="Proteomes" id="UP000241899">
    <property type="component" value="Unassembled WGS sequence"/>
</dbReference>
<comment type="caution">
    <text evidence="1">The sequence shown here is derived from an EMBL/GenBank/DDBJ whole genome shotgun (WGS) entry which is preliminary data.</text>
</comment>
<dbReference type="PIRSF" id="PIRSF032131">
    <property type="entry name" value="UCP032131"/>
    <property type="match status" value="1"/>
</dbReference>
<dbReference type="RefSeq" id="WP_107325219.1">
    <property type="nucleotide sequence ID" value="NZ_NHSP01000029.1"/>
</dbReference>
<sequence>MIRYTLRCDHDHSFDSWFQSAAAFDKLKAAGMVACAVCGSVSVEKSLMAPAVRPARTAVRAEAAAVPAARPLAAPASPAEAALAALRAHIEANSEHVGLSFAAEARAIHEGRAPDRAIHGEATPAEARALIEEGLPVAALPLLPARKTN</sequence>
<dbReference type="Pfam" id="PF06676">
    <property type="entry name" value="DUF1178"/>
    <property type="match status" value="1"/>
</dbReference>
<gene>
    <name evidence="1" type="ORF">C5F46_10020</name>
</gene>
<reference evidence="1 2" key="1">
    <citation type="submission" date="2018-03" db="EMBL/GenBank/DDBJ databases">
        <title>Rhodobacter veldkampii.</title>
        <authorList>
            <person name="Meyer T.E."/>
            <person name="Miller S."/>
            <person name="Lodha T."/>
            <person name="Gandham S."/>
            <person name="Chintalapati S."/>
            <person name="Chintalapati V.R."/>
        </authorList>
    </citation>
    <scope>NUCLEOTIDE SEQUENCE [LARGE SCALE GENOMIC DNA]</scope>
    <source>
        <strain evidence="1 2">DSM 11550</strain>
    </source>
</reference>
<evidence type="ECO:0000313" key="2">
    <source>
        <dbReference type="Proteomes" id="UP000241899"/>
    </source>
</evidence>
<dbReference type="InterPro" id="IPR009562">
    <property type="entry name" value="DUF1178"/>
</dbReference>
<keyword evidence="2" id="KW-1185">Reference proteome</keyword>
<evidence type="ECO:0000313" key="1">
    <source>
        <dbReference type="EMBL" id="PTE17334.1"/>
    </source>
</evidence>
<organism evidence="1 2">
    <name type="scientific">Phaeovulum veldkampii DSM 11550</name>
    <dbReference type="NCBI Taxonomy" id="1185920"/>
    <lineage>
        <taxon>Bacteria</taxon>
        <taxon>Pseudomonadati</taxon>
        <taxon>Pseudomonadota</taxon>
        <taxon>Alphaproteobacteria</taxon>
        <taxon>Rhodobacterales</taxon>
        <taxon>Paracoccaceae</taxon>
        <taxon>Phaeovulum</taxon>
    </lineage>
</organism>
<name>A0A2T4JHD9_9RHOB</name>
<dbReference type="EMBL" id="PZKF01000020">
    <property type="protein sequence ID" value="PTE17334.1"/>
    <property type="molecule type" value="Genomic_DNA"/>
</dbReference>
<accession>A0A2T4JHD9</accession>
<protein>
    <submittedName>
        <fullName evidence="1">DUF1178 domain-containing protein</fullName>
    </submittedName>
</protein>
<dbReference type="AlphaFoldDB" id="A0A2T4JHD9"/>
<proteinExistence type="predicted"/>